<keyword evidence="7" id="KW-1185">Reference proteome</keyword>
<feature type="transmembrane region" description="Helical" evidence="5">
    <location>
        <begin position="76"/>
        <end position="101"/>
    </location>
</feature>
<feature type="transmembrane region" description="Helical" evidence="5">
    <location>
        <begin position="12"/>
        <end position="31"/>
    </location>
</feature>
<feature type="transmembrane region" description="Helical" evidence="5">
    <location>
        <begin position="43"/>
        <end position="64"/>
    </location>
</feature>
<keyword evidence="2 5" id="KW-0812">Transmembrane</keyword>
<evidence type="ECO:0000313" key="7">
    <source>
        <dbReference type="Proteomes" id="UP000076532"/>
    </source>
</evidence>
<feature type="transmembrane region" description="Helical" evidence="5">
    <location>
        <begin position="113"/>
        <end position="133"/>
    </location>
</feature>
<name>A0A167TP00_9AGAM</name>
<dbReference type="GO" id="GO:0005886">
    <property type="term" value="C:plasma membrane"/>
    <property type="evidence" value="ECO:0007669"/>
    <property type="project" value="TreeGrafter"/>
</dbReference>
<gene>
    <name evidence="6" type="ORF">FIBSPDRAFT_1055454</name>
</gene>
<organism evidence="6 7">
    <name type="scientific">Athelia psychrophila</name>
    <dbReference type="NCBI Taxonomy" id="1759441"/>
    <lineage>
        <taxon>Eukaryota</taxon>
        <taxon>Fungi</taxon>
        <taxon>Dikarya</taxon>
        <taxon>Basidiomycota</taxon>
        <taxon>Agaricomycotina</taxon>
        <taxon>Agaricomycetes</taxon>
        <taxon>Agaricomycetidae</taxon>
        <taxon>Atheliales</taxon>
        <taxon>Atheliaceae</taxon>
        <taxon>Athelia</taxon>
    </lineage>
</organism>
<keyword evidence="3 5" id="KW-1133">Transmembrane helix</keyword>
<dbReference type="PANTHER" id="PTHR31465">
    <property type="entry name" value="PROTEIN RTA1-RELATED"/>
    <property type="match status" value="1"/>
</dbReference>
<dbReference type="OrthoDB" id="3358017at2759"/>
<feature type="transmembrane region" description="Helical" evidence="5">
    <location>
        <begin position="153"/>
        <end position="177"/>
    </location>
</feature>
<sequence length="286" mass="31912">MRLIESSLYHYTPTEYVCVLFVSLFGLSTLIHAGQMVRYRMWWLIPTVLLAGVAEIIGWSARLWSSQNPVLKMPYVIQITTTIIAPTPLVAANFLILGAVIRRLGVQYSRLSPKWYTIVFCTFDVVSLVAQAVGGAMASAALTPVVAEKGAHIMLGGIVFQMFSITVYVLFAMEYFWRYFSDKPLSHKAALAEDETRSAPDKGVKIMMAALSFDTLCIFIRAVYRTIELANGWTGHVIETQVYFNACDGAMIVLAIYTLNFFHPGRLLNEPTRLDHDAVQPEKGAV</sequence>
<dbReference type="Proteomes" id="UP000076532">
    <property type="component" value="Unassembled WGS sequence"/>
</dbReference>
<dbReference type="AlphaFoldDB" id="A0A167TP00"/>
<keyword evidence="4 5" id="KW-0472">Membrane</keyword>
<evidence type="ECO:0000256" key="4">
    <source>
        <dbReference type="ARBA" id="ARBA00023136"/>
    </source>
</evidence>
<accession>A0A167TP00</accession>
<dbReference type="EMBL" id="KV418154">
    <property type="protein sequence ID" value="KZP03134.1"/>
    <property type="molecule type" value="Genomic_DNA"/>
</dbReference>
<dbReference type="STRING" id="436010.A0A167TP00"/>
<dbReference type="GO" id="GO:0000324">
    <property type="term" value="C:fungal-type vacuole"/>
    <property type="evidence" value="ECO:0007669"/>
    <property type="project" value="TreeGrafter"/>
</dbReference>
<evidence type="ECO:0000256" key="1">
    <source>
        <dbReference type="ARBA" id="ARBA00004141"/>
    </source>
</evidence>
<dbReference type="InterPro" id="IPR007568">
    <property type="entry name" value="RTA1"/>
</dbReference>
<comment type="subcellular location">
    <subcellularLocation>
        <location evidence="1">Membrane</location>
        <topology evidence="1">Multi-pass membrane protein</topology>
    </subcellularLocation>
</comment>
<evidence type="ECO:0000256" key="2">
    <source>
        <dbReference type="ARBA" id="ARBA00022692"/>
    </source>
</evidence>
<evidence type="ECO:0000256" key="5">
    <source>
        <dbReference type="SAM" id="Phobius"/>
    </source>
</evidence>
<proteinExistence type="predicted"/>
<protein>
    <submittedName>
        <fullName evidence="6">RTA1-like protein</fullName>
    </submittedName>
</protein>
<evidence type="ECO:0000313" key="6">
    <source>
        <dbReference type="EMBL" id="KZP03134.1"/>
    </source>
</evidence>
<dbReference type="Pfam" id="PF04479">
    <property type="entry name" value="RTA1"/>
    <property type="match status" value="1"/>
</dbReference>
<evidence type="ECO:0000256" key="3">
    <source>
        <dbReference type="ARBA" id="ARBA00022989"/>
    </source>
</evidence>
<reference evidence="6 7" key="1">
    <citation type="journal article" date="2016" name="Mol. Biol. Evol.">
        <title>Comparative Genomics of Early-Diverging Mushroom-Forming Fungi Provides Insights into the Origins of Lignocellulose Decay Capabilities.</title>
        <authorList>
            <person name="Nagy L.G."/>
            <person name="Riley R."/>
            <person name="Tritt A."/>
            <person name="Adam C."/>
            <person name="Daum C."/>
            <person name="Floudas D."/>
            <person name="Sun H."/>
            <person name="Yadav J.S."/>
            <person name="Pangilinan J."/>
            <person name="Larsson K.H."/>
            <person name="Matsuura K."/>
            <person name="Barry K."/>
            <person name="Labutti K."/>
            <person name="Kuo R."/>
            <person name="Ohm R.A."/>
            <person name="Bhattacharya S.S."/>
            <person name="Shirouzu T."/>
            <person name="Yoshinaga Y."/>
            <person name="Martin F.M."/>
            <person name="Grigoriev I.V."/>
            <person name="Hibbett D.S."/>
        </authorList>
    </citation>
    <scope>NUCLEOTIDE SEQUENCE [LARGE SCALE GENOMIC DNA]</scope>
    <source>
        <strain evidence="6 7">CBS 109695</strain>
    </source>
</reference>
<dbReference type="PANTHER" id="PTHR31465:SF9">
    <property type="entry name" value="SPHINGOID LONG-CHAIN BASE TRANSPORTER RSB1"/>
    <property type="match status" value="1"/>
</dbReference>